<dbReference type="RefSeq" id="WP_344280969.1">
    <property type="nucleotide sequence ID" value="NZ_BAAAKV010000051.1"/>
</dbReference>
<dbReference type="Gene3D" id="1.10.287.1060">
    <property type="entry name" value="ESAT-6-like"/>
    <property type="match status" value="1"/>
</dbReference>
<name>A0ABN1V0F5_9ACTN</name>
<dbReference type="EMBL" id="BAAAKV010000051">
    <property type="protein sequence ID" value="GAA1186569.1"/>
    <property type="molecule type" value="Genomic_DNA"/>
</dbReference>
<gene>
    <name evidence="2" type="ORF">GCM10009654_50120</name>
</gene>
<feature type="region of interest" description="Disordered" evidence="1">
    <location>
        <begin position="404"/>
        <end position="451"/>
    </location>
</feature>
<feature type="compositionally biased region" description="Polar residues" evidence="1">
    <location>
        <begin position="226"/>
        <end position="244"/>
    </location>
</feature>
<keyword evidence="3" id="KW-1185">Reference proteome</keyword>
<evidence type="ECO:0000256" key="1">
    <source>
        <dbReference type="SAM" id="MobiDB-lite"/>
    </source>
</evidence>
<dbReference type="SUPFAM" id="SSF140453">
    <property type="entry name" value="EsxAB dimer-like"/>
    <property type="match status" value="1"/>
</dbReference>
<evidence type="ECO:0000313" key="2">
    <source>
        <dbReference type="EMBL" id="GAA1186569.1"/>
    </source>
</evidence>
<feature type="region of interest" description="Disordered" evidence="1">
    <location>
        <begin position="300"/>
        <end position="359"/>
    </location>
</feature>
<evidence type="ECO:0000313" key="3">
    <source>
        <dbReference type="Proteomes" id="UP001501371"/>
    </source>
</evidence>
<protein>
    <recommendedName>
        <fullName evidence="4">Translation initiation factor IF-2</fullName>
    </recommendedName>
</protein>
<sequence>MDQQNRSGGGSTPFEDMSHEDMLSWLDRADSGAVQGAADTLSAAAGEIREIAEQLKARPERVEWQGEGYKAFIEWSASLASATFRLAEYSDGASQWLGHASNAIAEAQSAIPRDVAGAKANLAAALNAPNDPDSGLVIGKSSSTLATDAERNRLEAATQMRRLANVYEHSQTQMGKLEVPTFQPPPTEFVPSATDRDSMQDLVRSGSGTDATVGSGGGQTHRGRGWSSTEGAVTPATYGNSLSPAQVIRPDVPVATEIASVDTQPPTTVTPTAPNVPPVVGRSEGSVLPMAPNVPPAFGRNGSPSQNLPHVGRTGGTRPPSLTGQAGPNAGPAARLPTERGITGGRPVPPASGRSGALPRGMIVGGESPVHGRPPMAHGVGGGLGGAPAQNGMTGRRLAGETGGIVGGRPQPGTSGRAFTPGGTGLVRNGATPPRVGKASKRRDETTGERPDYLVEDEETWQQSGRRIVPPVVD</sequence>
<organism evidence="2 3">
    <name type="scientific">Streptomyces hebeiensis</name>
    <dbReference type="NCBI Taxonomy" id="229486"/>
    <lineage>
        <taxon>Bacteria</taxon>
        <taxon>Bacillati</taxon>
        <taxon>Actinomycetota</taxon>
        <taxon>Actinomycetes</taxon>
        <taxon>Kitasatosporales</taxon>
        <taxon>Streptomycetaceae</taxon>
        <taxon>Streptomyces</taxon>
    </lineage>
</organism>
<feature type="region of interest" description="Disordered" evidence="1">
    <location>
        <begin position="204"/>
        <end position="244"/>
    </location>
</feature>
<comment type="caution">
    <text evidence="2">The sequence shown here is derived from an EMBL/GenBank/DDBJ whole genome shotgun (WGS) entry which is preliminary data.</text>
</comment>
<feature type="compositionally biased region" description="Basic and acidic residues" evidence="1">
    <location>
        <begin position="442"/>
        <end position="451"/>
    </location>
</feature>
<dbReference type="InterPro" id="IPR036689">
    <property type="entry name" value="ESAT-6-like_sf"/>
</dbReference>
<reference evidence="2 3" key="1">
    <citation type="journal article" date="2019" name="Int. J. Syst. Evol. Microbiol.">
        <title>The Global Catalogue of Microorganisms (GCM) 10K type strain sequencing project: providing services to taxonomists for standard genome sequencing and annotation.</title>
        <authorList>
            <consortium name="The Broad Institute Genomics Platform"/>
            <consortium name="The Broad Institute Genome Sequencing Center for Infectious Disease"/>
            <person name="Wu L."/>
            <person name="Ma J."/>
        </authorList>
    </citation>
    <scope>NUCLEOTIDE SEQUENCE [LARGE SCALE GENOMIC DNA]</scope>
    <source>
        <strain evidence="2 3">JCM 12696</strain>
    </source>
</reference>
<proteinExistence type="predicted"/>
<accession>A0ABN1V0F5</accession>
<dbReference type="Proteomes" id="UP001501371">
    <property type="component" value="Unassembled WGS sequence"/>
</dbReference>
<feature type="region of interest" description="Disordered" evidence="1">
    <location>
        <begin position="1"/>
        <end position="22"/>
    </location>
</feature>
<evidence type="ECO:0008006" key="4">
    <source>
        <dbReference type="Google" id="ProtNLM"/>
    </source>
</evidence>